<evidence type="ECO:0000313" key="5">
    <source>
        <dbReference type="Proteomes" id="UP000598271"/>
    </source>
</evidence>
<dbReference type="PANTHER" id="PTHR12756">
    <property type="entry name" value="CYTOSOLIC CARBOXYPEPTIDASE"/>
    <property type="match status" value="1"/>
</dbReference>
<feature type="active site" description="Proton donor/acceptor" evidence="2">
    <location>
        <position position="385"/>
    </location>
</feature>
<comment type="cofactor">
    <cofactor evidence="1">
        <name>Zn(2+)</name>
        <dbReference type="ChEBI" id="CHEBI:29105"/>
    </cofactor>
</comment>
<keyword evidence="5" id="KW-1185">Reference proteome</keyword>
<dbReference type="PROSITE" id="PS52035">
    <property type="entry name" value="PEPTIDASE_M14"/>
    <property type="match status" value="1"/>
</dbReference>
<protein>
    <submittedName>
        <fullName evidence="4">Peptidase M14</fullName>
    </submittedName>
</protein>
<dbReference type="InterPro" id="IPR000834">
    <property type="entry name" value="Peptidase_M14"/>
</dbReference>
<dbReference type="InterPro" id="IPR050821">
    <property type="entry name" value="Cytosolic_carboxypeptidase"/>
</dbReference>
<dbReference type="SUPFAM" id="SSF53187">
    <property type="entry name" value="Zn-dependent exopeptidases"/>
    <property type="match status" value="1"/>
</dbReference>
<dbReference type="GO" id="GO:0006508">
    <property type="term" value="P:proteolysis"/>
    <property type="evidence" value="ECO:0007669"/>
    <property type="project" value="InterPro"/>
</dbReference>
<dbReference type="SMART" id="SM00631">
    <property type="entry name" value="Zn_pept"/>
    <property type="match status" value="1"/>
</dbReference>
<dbReference type="Gene3D" id="2.60.40.3120">
    <property type="match status" value="1"/>
</dbReference>
<name>A0A8J3G8B5_9BACT</name>
<dbReference type="AlphaFoldDB" id="A0A8J3G8B5"/>
<dbReference type="Proteomes" id="UP000598271">
    <property type="component" value="Unassembled WGS sequence"/>
</dbReference>
<evidence type="ECO:0000256" key="2">
    <source>
        <dbReference type="PROSITE-ProRule" id="PRU01379"/>
    </source>
</evidence>
<dbReference type="Gene3D" id="3.40.630.10">
    <property type="entry name" value="Zn peptidases"/>
    <property type="match status" value="1"/>
</dbReference>
<evidence type="ECO:0000313" key="4">
    <source>
        <dbReference type="EMBL" id="GHB64517.1"/>
    </source>
</evidence>
<dbReference type="GO" id="GO:0004181">
    <property type="term" value="F:metallocarboxypeptidase activity"/>
    <property type="evidence" value="ECO:0007669"/>
    <property type="project" value="InterPro"/>
</dbReference>
<gene>
    <name evidence="4" type="ORF">GCM10007390_18040</name>
</gene>
<dbReference type="CDD" id="cd06237">
    <property type="entry name" value="M14_Nna1-like"/>
    <property type="match status" value="1"/>
</dbReference>
<accession>A0A8J3G8B5</accession>
<evidence type="ECO:0000259" key="3">
    <source>
        <dbReference type="PROSITE" id="PS52035"/>
    </source>
</evidence>
<evidence type="ECO:0000256" key="1">
    <source>
        <dbReference type="ARBA" id="ARBA00001947"/>
    </source>
</evidence>
<feature type="domain" description="Peptidase M14" evidence="3">
    <location>
        <begin position="166"/>
        <end position="413"/>
    </location>
</feature>
<dbReference type="RefSeq" id="WP_189563977.1">
    <property type="nucleotide sequence ID" value="NZ_BMXF01000001.1"/>
</dbReference>
<dbReference type="Pfam" id="PF00246">
    <property type="entry name" value="Peptidase_M14"/>
    <property type="match status" value="1"/>
</dbReference>
<sequence length="414" mass="47964">MTQKNYLTGCVLLLFLNAGCTREMYNPDSRPHEFPNYVDTETRPVQYQEKKTYVTAQGVSASNQFNGARLNDFEAENDSTFTVSIEPENTPINPSPWYAFKLWSETPRKVYLNIDYHNGKHRYLPKLSYDGRVWTDLDSNLIIKRGGNVQFPLNLSQDTLWVAGQELFTTEHLRGWLAEIKRKSPETKMDTYGKSTLGRPLYTASLFEKNKGQNEIIVLMSRQHPPETTGQLAFLHFVERLLEEDPLTEKFKQKYQVLLFPMQNPDGVDLGHWRHNAGGIDLNRDWDRYNQPETRQMAKYLVEFANKNQARVIMGLDFHSTYEDVYYTNNSDTASAYPDFTNVWLNEIKRAIPDYEPNISPSNVGQPVSKGWFFVRFNAVGITYEIGDDTPRDFIKTKSRIAAEKMMEVLLNDE</sequence>
<reference evidence="4 5" key="1">
    <citation type="journal article" date="2014" name="Int. J. Syst. Evol. Microbiol.">
        <title>Complete genome sequence of Corynebacterium casei LMG S-19264T (=DSM 44701T), isolated from a smear-ripened cheese.</title>
        <authorList>
            <consortium name="US DOE Joint Genome Institute (JGI-PGF)"/>
            <person name="Walter F."/>
            <person name="Albersmeier A."/>
            <person name="Kalinowski J."/>
            <person name="Ruckert C."/>
        </authorList>
    </citation>
    <scope>NUCLEOTIDE SEQUENCE [LARGE SCALE GENOMIC DNA]</scope>
    <source>
        <strain evidence="4 5">KCTC 12866</strain>
    </source>
</reference>
<organism evidence="4 5">
    <name type="scientific">Persicitalea jodogahamensis</name>
    <dbReference type="NCBI Taxonomy" id="402147"/>
    <lineage>
        <taxon>Bacteria</taxon>
        <taxon>Pseudomonadati</taxon>
        <taxon>Bacteroidota</taxon>
        <taxon>Cytophagia</taxon>
        <taxon>Cytophagales</taxon>
        <taxon>Spirosomataceae</taxon>
        <taxon>Persicitalea</taxon>
    </lineage>
</organism>
<dbReference type="PANTHER" id="PTHR12756:SF11">
    <property type="entry name" value="CYTOSOLIC CARBOXYPEPTIDASE 1"/>
    <property type="match status" value="1"/>
</dbReference>
<comment type="similarity">
    <text evidence="2">Belongs to the peptidase M14 family.</text>
</comment>
<proteinExistence type="inferred from homology"/>
<dbReference type="GO" id="GO:0008270">
    <property type="term" value="F:zinc ion binding"/>
    <property type="evidence" value="ECO:0007669"/>
    <property type="project" value="InterPro"/>
</dbReference>
<comment type="caution">
    <text evidence="4">The sequence shown here is derived from an EMBL/GenBank/DDBJ whole genome shotgun (WGS) entry which is preliminary data.</text>
</comment>
<dbReference type="EMBL" id="BMXF01000001">
    <property type="protein sequence ID" value="GHB64517.1"/>
    <property type="molecule type" value="Genomic_DNA"/>
</dbReference>